<dbReference type="InterPro" id="IPR000835">
    <property type="entry name" value="HTH_MarR-typ"/>
</dbReference>
<dbReference type="SUPFAM" id="SSF46785">
    <property type="entry name" value="Winged helix' DNA-binding domain"/>
    <property type="match status" value="1"/>
</dbReference>
<dbReference type="GO" id="GO:0003677">
    <property type="term" value="F:DNA binding"/>
    <property type="evidence" value="ECO:0007669"/>
    <property type="project" value="UniProtKB-KW"/>
</dbReference>
<name>A0A100VLH2_PAEAM</name>
<dbReference type="PROSITE" id="PS50995">
    <property type="entry name" value="HTH_MARR_2"/>
    <property type="match status" value="1"/>
</dbReference>
<keyword evidence="3" id="KW-0804">Transcription</keyword>
<evidence type="ECO:0000259" key="4">
    <source>
        <dbReference type="PROSITE" id="PS50995"/>
    </source>
</evidence>
<protein>
    <submittedName>
        <fullName evidence="5">MarR family transcriptional regulator</fullName>
    </submittedName>
</protein>
<evidence type="ECO:0000313" key="5">
    <source>
        <dbReference type="EMBL" id="GAS82047.1"/>
    </source>
</evidence>
<organism evidence="5 6">
    <name type="scientific">Paenibacillus amylolyticus</name>
    <dbReference type="NCBI Taxonomy" id="1451"/>
    <lineage>
        <taxon>Bacteria</taxon>
        <taxon>Bacillati</taxon>
        <taxon>Bacillota</taxon>
        <taxon>Bacilli</taxon>
        <taxon>Bacillales</taxon>
        <taxon>Paenibacillaceae</taxon>
        <taxon>Paenibacillus</taxon>
    </lineage>
</organism>
<accession>A0A100VLH2</accession>
<dbReference type="PANTHER" id="PTHR42756">
    <property type="entry name" value="TRANSCRIPTIONAL REGULATOR, MARR"/>
    <property type="match status" value="1"/>
</dbReference>
<reference evidence="6" key="2">
    <citation type="submission" date="2016-01" db="EMBL/GenBank/DDBJ databases">
        <title>Draft Genome Sequence of Paenibacillus amylolyticus Heshi-A3 that Was Isolated from Fermented Rice Bran with Aging Salted Mackerel, Which Was Named Heshiko as Traditional Fermented Seafood in Japan.</title>
        <authorList>
            <person name="Akuzawa S."/>
            <person name="Nakagawa J."/>
            <person name="Kanekatsu T."/>
            <person name="Kubota E."/>
            <person name="Ohtake R."/>
            <person name="Suzuki T."/>
            <person name="Kanesaki Y."/>
        </authorList>
    </citation>
    <scope>NUCLEOTIDE SEQUENCE [LARGE SCALE GENOMIC DNA]</scope>
    <source>
        <strain evidence="6">Heshi-A3</strain>
    </source>
</reference>
<evidence type="ECO:0000256" key="1">
    <source>
        <dbReference type="ARBA" id="ARBA00023015"/>
    </source>
</evidence>
<evidence type="ECO:0000256" key="2">
    <source>
        <dbReference type="ARBA" id="ARBA00023125"/>
    </source>
</evidence>
<evidence type="ECO:0000313" key="6">
    <source>
        <dbReference type="Proteomes" id="UP000069697"/>
    </source>
</evidence>
<dbReference type="PRINTS" id="PR00598">
    <property type="entry name" value="HTHMARR"/>
</dbReference>
<dbReference type="InterPro" id="IPR036390">
    <property type="entry name" value="WH_DNA-bd_sf"/>
</dbReference>
<keyword evidence="1" id="KW-0805">Transcription regulation</keyword>
<dbReference type="GO" id="GO:0003700">
    <property type="term" value="F:DNA-binding transcription factor activity"/>
    <property type="evidence" value="ECO:0007669"/>
    <property type="project" value="InterPro"/>
</dbReference>
<comment type="caution">
    <text evidence="5">The sequence shown here is derived from an EMBL/GenBank/DDBJ whole genome shotgun (WGS) entry which is preliminary data.</text>
</comment>
<dbReference type="SMART" id="SM00347">
    <property type="entry name" value="HTH_MARR"/>
    <property type="match status" value="1"/>
</dbReference>
<dbReference type="Proteomes" id="UP000069697">
    <property type="component" value="Unassembled WGS sequence"/>
</dbReference>
<dbReference type="AlphaFoldDB" id="A0A100VLH2"/>
<evidence type="ECO:0000256" key="3">
    <source>
        <dbReference type="ARBA" id="ARBA00023163"/>
    </source>
</evidence>
<keyword evidence="2" id="KW-0238">DNA-binding</keyword>
<dbReference type="PANTHER" id="PTHR42756:SF1">
    <property type="entry name" value="TRANSCRIPTIONAL REPRESSOR OF EMRAB OPERON"/>
    <property type="match status" value="1"/>
</dbReference>
<dbReference type="InterPro" id="IPR036388">
    <property type="entry name" value="WH-like_DNA-bd_sf"/>
</dbReference>
<gene>
    <name evidence="5" type="ORF">PAHA3_2121</name>
</gene>
<dbReference type="EMBL" id="BCNV01000001">
    <property type="protein sequence ID" value="GAS82047.1"/>
    <property type="molecule type" value="Genomic_DNA"/>
</dbReference>
<proteinExistence type="predicted"/>
<dbReference type="Gene3D" id="1.10.10.10">
    <property type="entry name" value="Winged helix-like DNA-binding domain superfamily/Winged helix DNA-binding domain"/>
    <property type="match status" value="1"/>
</dbReference>
<dbReference type="Pfam" id="PF12802">
    <property type="entry name" value="MarR_2"/>
    <property type="match status" value="1"/>
</dbReference>
<feature type="domain" description="HTH marR-type" evidence="4">
    <location>
        <begin position="1"/>
        <end position="141"/>
    </location>
</feature>
<dbReference type="RefSeq" id="WP_062834660.1">
    <property type="nucleotide sequence ID" value="NZ_BCNV01000001.1"/>
</dbReference>
<sequence>MTYTKEKDPNIDRFVEMFSKMARMNWRKKTVWGLKASEVRALLAIRKGESHTATVSEISRVLQVTSPTVTQMINNLIQLGYVSRSTSPKDNRVSILSLTEKGNACADEADEKYTSIFEGLIHHLGKEQSDQLIHLLEEAFIYLEENDQV</sequence>
<reference evidence="5 6" key="1">
    <citation type="journal article" date="2016" name="Genome Announc.">
        <title>Draft Genome Sequence of Paenibacillus amylolyticus Heshi-A3, Isolated from Fermented Rice Bran in a Japanese Fermented Seafood Dish.</title>
        <authorList>
            <person name="Akuzawa S."/>
            <person name="Nagaoka J."/>
            <person name="Kanekatsu M."/>
            <person name="Kubota E."/>
            <person name="Ohtake R."/>
            <person name="Suzuki T."/>
            <person name="Kanesaki Y."/>
        </authorList>
    </citation>
    <scope>NUCLEOTIDE SEQUENCE [LARGE SCALE GENOMIC DNA]</scope>
    <source>
        <strain evidence="5 6">Heshi-A3</strain>
    </source>
</reference>